<sequence length="342" mass="38014">MTLPPTRIGRSIYLQLCPRIQSTFAYKGIIQPPNRSMASSAKASSRLLDVKDSEWKPAFIYGTAWKKERTAELVKLAVQNGYRSIDTAAQPKHYQEDLVGDALREVYAQNVVARKDLYVQTKYTTPAGQDPSNMPYDASAPLEDQIHTSVASSLKNLRPSPSSEEDSYVDALLLHSPLPTVEQTLQAWSILESYVPGKIRSLGISNVTLPVLKSIYENSTVKPSVVQNRFYPQTRYDGLLRAFCSQHGITYQSFWTLTGNPRLLKSEPVVQLSNDVGVSNEAALYALVMDQGIVVLNGTTSVKHMEDDASGIRKVREWAQSNDREWSAIVEAFGRAISSNLV</sequence>
<protein>
    <recommendedName>
        <fullName evidence="4">NADP-dependent oxidoreductase domain-containing protein</fullName>
    </recommendedName>
</protein>
<dbReference type="Gene3D" id="3.20.20.100">
    <property type="entry name" value="NADP-dependent oxidoreductase domain"/>
    <property type="match status" value="1"/>
</dbReference>
<dbReference type="Pfam" id="PF00248">
    <property type="entry name" value="Aldo_ket_red"/>
    <property type="match status" value="1"/>
</dbReference>
<feature type="domain" description="NADP-dependent oxidoreductase" evidence="4">
    <location>
        <begin position="64"/>
        <end position="264"/>
    </location>
</feature>
<comment type="similarity">
    <text evidence="1">Belongs to the aldo/keto reductase family.</text>
</comment>
<organism evidence="5 6">
    <name type="scientific">Periconia digitata</name>
    <dbReference type="NCBI Taxonomy" id="1303443"/>
    <lineage>
        <taxon>Eukaryota</taxon>
        <taxon>Fungi</taxon>
        <taxon>Dikarya</taxon>
        <taxon>Ascomycota</taxon>
        <taxon>Pezizomycotina</taxon>
        <taxon>Dothideomycetes</taxon>
        <taxon>Pleosporomycetidae</taxon>
        <taxon>Pleosporales</taxon>
        <taxon>Massarineae</taxon>
        <taxon>Periconiaceae</taxon>
        <taxon>Periconia</taxon>
    </lineage>
</organism>
<proteinExistence type="inferred from homology"/>
<keyword evidence="2" id="KW-0521">NADP</keyword>
<dbReference type="PANTHER" id="PTHR43827">
    <property type="entry name" value="2,5-DIKETO-D-GLUCONIC ACID REDUCTASE"/>
    <property type="match status" value="1"/>
</dbReference>
<dbReference type="CDD" id="cd19071">
    <property type="entry name" value="AKR_AKR1-5-like"/>
    <property type="match status" value="1"/>
</dbReference>
<dbReference type="Proteomes" id="UP001152607">
    <property type="component" value="Unassembled WGS sequence"/>
</dbReference>
<dbReference type="OrthoDB" id="5357513at2759"/>
<evidence type="ECO:0000313" key="5">
    <source>
        <dbReference type="EMBL" id="CAI6331960.1"/>
    </source>
</evidence>
<dbReference type="InterPro" id="IPR023210">
    <property type="entry name" value="NADP_OxRdtase_dom"/>
</dbReference>
<evidence type="ECO:0000313" key="6">
    <source>
        <dbReference type="Proteomes" id="UP001152607"/>
    </source>
</evidence>
<comment type="caution">
    <text evidence="5">The sequence shown here is derived from an EMBL/GenBank/DDBJ whole genome shotgun (WGS) entry which is preliminary data.</text>
</comment>
<dbReference type="SUPFAM" id="SSF51430">
    <property type="entry name" value="NAD(P)-linked oxidoreductase"/>
    <property type="match status" value="1"/>
</dbReference>
<evidence type="ECO:0000259" key="4">
    <source>
        <dbReference type="Pfam" id="PF00248"/>
    </source>
</evidence>
<dbReference type="InterPro" id="IPR036812">
    <property type="entry name" value="NAD(P)_OxRdtase_dom_sf"/>
</dbReference>
<accession>A0A9W4XNX2</accession>
<dbReference type="InterPro" id="IPR020471">
    <property type="entry name" value="AKR"/>
</dbReference>
<dbReference type="EMBL" id="CAOQHR010000003">
    <property type="protein sequence ID" value="CAI6331960.1"/>
    <property type="molecule type" value="Genomic_DNA"/>
</dbReference>
<name>A0A9W4XNX2_9PLEO</name>
<dbReference type="AlphaFoldDB" id="A0A9W4XNX2"/>
<gene>
    <name evidence="5" type="ORF">PDIGIT_LOCUS4989</name>
</gene>
<reference evidence="5" key="1">
    <citation type="submission" date="2023-01" db="EMBL/GenBank/DDBJ databases">
        <authorList>
            <person name="Van Ghelder C."/>
            <person name="Rancurel C."/>
        </authorList>
    </citation>
    <scope>NUCLEOTIDE SEQUENCE</scope>
    <source>
        <strain evidence="5">CNCM I-4278</strain>
    </source>
</reference>
<evidence type="ECO:0000256" key="2">
    <source>
        <dbReference type="ARBA" id="ARBA00022857"/>
    </source>
</evidence>
<dbReference type="PANTHER" id="PTHR43827:SF3">
    <property type="entry name" value="NADP-DEPENDENT OXIDOREDUCTASE DOMAIN-CONTAINING PROTEIN"/>
    <property type="match status" value="1"/>
</dbReference>
<evidence type="ECO:0000256" key="1">
    <source>
        <dbReference type="ARBA" id="ARBA00007905"/>
    </source>
</evidence>
<keyword evidence="3" id="KW-0560">Oxidoreductase</keyword>
<dbReference type="FunFam" id="3.20.20.100:FF:000045">
    <property type="entry name" value="Aldo-keto reductase (AKR), putative"/>
    <property type="match status" value="1"/>
</dbReference>
<evidence type="ECO:0000256" key="3">
    <source>
        <dbReference type="ARBA" id="ARBA00023002"/>
    </source>
</evidence>
<dbReference type="GO" id="GO:0016616">
    <property type="term" value="F:oxidoreductase activity, acting on the CH-OH group of donors, NAD or NADP as acceptor"/>
    <property type="evidence" value="ECO:0007669"/>
    <property type="project" value="UniProtKB-ARBA"/>
</dbReference>
<keyword evidence="6" id="KW-1185">Reference proteome</keyword>